<keyword evidence="2" id="KW-1185">Reference proteome</keyword>
<dbReference type="Proteomes" id="UP000675940">
    <property type="component" value="Unassembled WGS sequence"/>
</dbReference>
<dbReference type="AlphaFoldDB" id="A0A940S5B7"/>
<accession>A0A940S5B7</accession>
<sequence length="128" mass="13708">MAGAQEAEAPGRFGIELNNASETEGGNCRLTYVAENHSGHALDQTEYQVAVFDAEGIVSRLLVLKFGKLIDGKTRILQFELPGTPCSGISRIVINDNSACIDAETGKETDICMSALDATSRTDIRFGI</sequence>
<comment type="caution">
    <text evidence="1">The sequence shown here is derived from an EMBL/GenBank/DDBJ whole genome shotgun (WGS) entry which is preliminary data.</text>
</comment>
<name>A0A940S5B7_9RHOB</name>
<dbReference type="EMBL" id="JAGISH010000020">
    <property type="protein sequence ID" value="MBP0484984.1"/>
    <property type="molecule type" value="Genomic_DNA"/>
</dbReference>
<protein>
    <submittedName>
        <fullName evidence="1">Uncharacterized protein</fullName>
    </submittedName>
</protein>
<organism evidence="1 2">
    <name type="scientific">Sagittula salina</name>
    <dbReference type="NCBI Taxonomy" id="2820268"/>
    <lineage>
        <taxon>Bacteria</taxon>
        <taxon>Pseudomonadati</taxon>
        <taxon>Pseudomonadota</taxon>
        <taxon>Alphaproteobacteria</taxon>
        <taxon>Rhodobacterales</taxon>
        <taxon>Roseobacteraceae</taxon>
        <taxon>Sagittula</taxon>
    </lineage>
</organism>
<evidence type="ECO:0000313" key="2">
    <source>
        <dbReference type="Proteomes" id="UP000675940"/>
    </source>
</evidence>
<evidence type="ECO:0000313" key="1">
    <source>
        <dbReference type="EMBL" id="MBP0484984.1"/>
    </source>
</evidence>
<reference evidence="1" key="1">
    <citation type="submission" date="2021-03" db="EMBL/GenBank/DDBJ databases">
        <title>Sagittula salina sp. nov. strain M10.9X isolated from the marine waste.</title>
        <authorList>
            <person name="Satari L."/>
            <person name="Molina-Menor E."/>
            <person name="Vidal-Verdu A."/>
            <person name="Pascual J."/>
            <person name="Pereto J."/>
            <person name="Porcar M."/>
        </authorList>
    </citation>
    <scope>NUCLEOTIDE SEQUENCE</scope>
    <source>
        <strain evidence="1">M10.9X</strain>
    </source>
</reference>
<proteinExistence type="predicted"/>
<gene>
    <name evidence="1" type="ORF">J5474_21125</name>
</gene>